<evidence type="ECO:0000256" key="2">
    <source>
        <dbReference type="ARBA" id="ARBA00013013"/>
    </source>
</evidence>
<evidence type="ECO:0000256" key="10">
    <source>
        <dbReference type="ARBA" id="ARBA00046318"/>
    </source>
</evidence>
<evidence type="ECO:0000313" key="11">
    <source>
        <dbReference type="EMBL" id="MEU6807177.1"/>
    </source>
</evidence>
<evidence type="ECO:0000256" key="7">
    <source>
        <dbReference type="ARBA" id="ARBA00022857"/>
    </source>
</evidence>
<keyword evidence="7" id="KW-0521">NADP</keyword>
<dbReference type="PANTHER" id="PTHR36999">
    <property type="entry name" value="ISOCITRATE DEHYDROGENASE [NADP]"/>
    <property type="match status" value="1"/>
</dbReference>
<comment type="similarity">
    <text evidence="10">Belongs to the monomeric-type IDH family.</text>
</comment>
<protein>
    <recommendedName>
        <fullName evidence="2">isocitrate dehydrogenase (NADP(+))</fullName>
        <ecNumber evidence="2">1.1.1.42</ecNumber>
    </recommendedName>
</protein>
<feature type="non-terminal residue" evidence="11">
    <location>
        <position position="1"/>
    </location>
</feature>
<comment type="catalytic activity">
    <reaction evidence="9">
        <text>D-threo-isocitrate + NADP(+) = 2-oxoglutarate + CO2 + NADPH</text>
        <dbReference type="Rhea" id="RHEA:19629"/>
        <dbReference type="ChEBI" id="CHEBI:15562"/>
        <dbReference type="ChEBI" id="CHEBI:16526"/>
        <dbReference type="ChEBI" id="CHEBI:16810"/>
        <dbReference type="ChEBI" id="CHEBI:57783"/>
        <dbReference type="ChEBI" id="CHEBI:58349"/>
        <dbReference type="EC" id="1.1.1.42"/>
    </reaction>
</comment>
<comment type="cofactor">
    <cofactor evidence="1">
        <name>Mg(2+)</name>
        <dbReference type="ChEBI" id="CHEBI:18420"/>
    </cofactor>
</comment>
<sequence length="51" mass="5416">LSANEQKIVDELIAVQGQPAEIGGYYQPDPAKAAAVMRPSATWNEALANFA</sequence>
<evidence type="ECO:0000256" key="1">
    <source>
        <dbReference type="ARBA" id="ARBA00001946"/>
    </source>
</evidence>
<reference evidence="11 12" key="1">
    <citation type="submission" date="2024-06" db="EMBL/GenBank/DDBJ databases">
        <title>The Natural Products Discovery Center: Release of the First 8490 Sequenced Strains for Exploring Actinobacteria Biosynthetic Diversity.</title>
        <authorList>
            <person name="Kalkreuter E."/>
            <person name="Kautsar S.A."/>
            <person name="Yang D."/>
            <person name="Bader C.D."/>
            <person name="Teijaro C.N."/>
            <person name="Fluegel L."/>
            <person name="Davis C.M."/>
            <person name="Simpson J.R."/>
            <person name="Lauterbach L."/>
            <person name="Steele A.D."/>
            <person name="Gui C."/>
            <person name="Meng S."/>
            <person name="Li G."/>
            <person name="Viehrig K."/>
            <person name="Ye F."/>
            <person name="Su P."/>
            <person name="Kiefer A.F."/>
            <person name="Nichols A."/>
            <person name="Cepeda A.J."/>
            <person name="Yan W."/>
            <person name="Fan B."/>
            <person name="Jiang Y."/>
            <person name="Adhikari A."/>
            <person name="Zheng C.-J."/>
            <person name="Schuster L."/>
            <person name="Cowan T.M."/>
            <person name="Smanski M.J."/>
            <person name="Chevrette M.G."/>
            <person name="De Carvalho L.P.S."/>
            <person name="Shen B."/>
        </authorList>
    </citation>
    <scope>NUCLEOTIDE SEQUENCE [LARGE SCALE GENOMIC DNA]</scope>
    <source>
        <strain evidence="11 12">NPDC046851</strain>
    </source>
</reference>
<organism evidence="11 12">
    <name type="scientific">Streptomyces neyagawaensis</name>
    <dbReference type="NCBI Taxonomy" id="42238"/>
    <lineage>
        <taxon>Bacteria</taxon>
        <taxon>Bacillati</taxon>
        <taxon>Actinomycetota</taxon>
        <taxon>Actinomycetes</taxon>
        <taxon>Kitasatosporales</taxon>
        <taxon>Streptomycetaceae</taxon>
        <taxon>Streptomyces</taxon>
    </lineage>
</organism>
<dbReference type="GO" id="GO:0004450">
    <property type="term" value="F:isocitrate dehydrogenase (NADP+) activity"/>
    <property type="evidence" value="ECO:0007669"/>
    <property type="project" value="UniProtKB-EC"/>
</dbReference>
<dbReference type="Proteomes" id="UP001551189">
    <property type="component" value="Unassembled WGS sequence"/>
</dbReference>
<dbReference type="InterPro" id="IPR004436">
    <property type="entry name" value="Isocitrate_DH_NADP_mono"/>
</dbReference>
<keyword evidence="8 11" id="KW-0560">Oxidoreductase</keyword>
<evidence type="ECO:0000256" key="5">
    <source>
        <dbReference type="ARBA" id="ARBA00022723"/>
    </source>
</evidence>
<keyword evidence="6" id="KW-0460">Magnesium</keyword>
<dbReference type="EC" id="1.1.1.42" evidence="2"/>
<evidence type="ECO:0000256" key="3">
    <source>
        <dbReference type="ARBA" id="ARBA00022435"/>
    </source>
</evidence>
<evidence type="ECO:0000256" key="8">
    <source>
        <dbReference type="ARBA" id="ARBA00023002"/>
    </source>
</evidence>
<dbReference type="RefSeq" id="WP_359703340.1">
    <property type="nucleotide sequence ID" value="NZ_JBEYXT010000476.1"/>
</dbReference>
<evidence type="ECO:0000256" key="9">
    <source>
        <dbReference type="ARBA" id="ARBA00023554"/>
    </source>
</evidence>
<keyword evidence="4" id="KW-0816">Tricarboxylic acid cycle</keyword>
<comment type="caution">
    <text evidence="11">The sequence shown here is derived from an EMBL/GenBank/DDBJ whole genome shotgun (WGS) entry which is preliminary data.</text>
</comment>
<evidence type="ECO:0000313" key="12">
    <source>
        <dbReference type="Proteomes" id="UP001551189"/>
    </source>
</evidence>
<dbReference type="Pfam" id="PF03971">
    <property type="entry name" value="IDH"/>
    <property type="match status" value="1"/>
</dbReference>
<dbReference type="PANTHER" id="PTHR36999:SF1">
    <property type="entry name" value="ISOCITRATE DEHYDROGENASE (NADP(+))"/>
    <property type="match status" value="1"/>
</dbReference>
<keyword evidence="12" id="KW-1185">Reference proteome</keyword>
<accession>A0ABV3BCJ8</accession>
<keyword evidence="5" id="KW-0479">Metal-binding</keyword>
<dbReference type="EMBL" id="JBEYXT010000476">
    <property type="protein sequence ID" value="MEU6807177.1"/>
    <property type="molecule type" value="Genomic_DNA"/>
</dbReference>
<proteinExistence type="inferred from homology"/>
<name>A0ABV3BCJ8_9ACTN</name>
<evidence type="ECO:0000256" key="4">
    <source>
        <dbReference type="ARBA" id="ARBA00022532"/>
    </source>
</evidence>
<gene>
    <name evidence="11" type="ORF">ABZ931_40430</name>
</gene>
<keyword evidence="3" id="KW-0329">Glyoxylate bypass</keyword>
<evidence type="ECO:0000256" key="6">
    <source>
        <dbReference type="ARBA" id="ARBA00022842"/>
    </source>
</evidence>
<dbReference type="SUPFAM" id="SSF53659">
    <property type="entry name" value="Isocitrate/Isopropylmalate dehydrogenase-like"/>
    <property type="match status" value="1"/>
</dbReference>